<dbReference type="InterPro" id="IPR007627">
    <property type="entry name" value="RNA_pol_sigma70_r2"/>
</dbReference>
<evidence type="ECO:0000259" key="5">
    <source>
        <dbReference type="Pfam" id="PF04542"/>
    </source>
</evidence>
<feature type="domain" description="RNA polymerase sigma-70 region 2" evidence="5">
    <location>
        <begin position="30"/>
        <end position="94"/>
    </location>
</feature>
<keyword evidence="8" id="KW-1185">Reference proteome</keyword>
<dbReference type="Pfam" id="PF08281">
    <property type="entry name" value="Sigma70_r4_2"/>
    <property type="match status" value="1"/>
</dbReference>
<dbReference type="OrthoDB" id="655312at2"/>
<keyword evidence="4" id="KW-0804">Transcription</keyword>
<evidence type="ECO:0000256" key="2">
    <source>
        <dbReference type="ARBA" id="ARBA00023015"/>
    </source>
</evidence>
<dbReference type="EMBL" id="PGFJ01000001">
    <property type="protein sequence ID" value="PJJ83313.1"/>
    <property type="molecule type" value="Genomic_DNA"/>
</dbReference>
<reference evidence="7 8" key="1">
    <citation type="submission" date="2017-11" db="EMBL/GenBank/DDBJ databases">
        <title>Genomic Encyclopedia of Archaeal and Bacterial Type Strains, Phase II (KMG-II): From Individual Species to Whole Genera.</title>
        <authorList>
            <person name="Goeker M."/>
        </authorList>
    </citation>
    <scope>NUCLEOTIDE SEQUENCE [LARGE SCALE GENOMIC DNA]</scope>
    <source>
        <strain evidence="7 8">DSM 28175</strain>
    </source>
</reference>
<dbReference type="SUPFAM" id="SSF88946">
    <property type="entry name" value="Sigma2 domain of RNA polymerase sigma factors"/>
    <property type="match status" value="1"/>
</dbReference>
<gene>
    <name evidence="7" type="ORF">CLV57_0293</name>
</gene>
<dbReference type="NCBIfam" id="TIGR02937">
    <property type="entry name" value="sigma70-ECF"/>
    <property type="match status" value="1"/>
</dbReference>
<dbReference type="CDD" id="cd06171">
    <property type="entry name" value="Sigma70_r4"/>
    <property type="match status" value="1"/>
</dbReference>
<name>A0A2H9VR83_9SPHI</name>
<dbReference type="InterPro" id="IPR039425">
    <property type="entry name" value="RNA_pol_sigma-70-like"/>
</dbReference>
<dbReference type="Pfam" id="PF04542">
    <property type="entry name" value="Sigma70_r2"/>
    <property type="match status" value="1"/>
</dbReference>
<dbReference type="PANTHER" id="PTHR43133:SF46">
    <property type="entry name" value="RNA POLYMERASE SIGMA-70 FACTOR ECF SUBFAMILY"/>
    <property type="match status" value="1"/>
</dbReference>
<organism evidence="7 8">
    <name type="scientific">Mucilaginibacter auburnensis</name>
    <dbReference type="NCBI Taxonomy" id="1457233"/>
    <lineage>
        <taxon>Bacteria</taxon>
        <taxon>Pseudomonadati</taxon>
        <taxon>Bacteroidota</taxon>
        <taxon>Sphingobacteriia</taxon>
        <taxon>Sphingobacteriales</taxon>
        <taxon>Sphingobacteriaceae</taxon>
        <taxon>Mucilaginibacter</taxon>
    </lineage>
</organism>
<evidence type="ECO:0000313" key="8">
    <source>
        <dbReference type="Proteomes" id="UP000242687"/>
    </source>
</evidence>
<dbReference type="GO" id="GO:0006352">
    <property type="term" value="P:DNA-templated transcription initiation"/>
    <property type="evidence" value="ECO:0007669"/>
    <property type="project" value="InterPro"/>
</dbReference>
<comment type="caution">
    <text evidence="7">The sequence shown here is derived from an EMBL/GenBank/DDBJ whole genome shotgun (WGS) entry which is preliminary data.</text>
</comment>
<dbReference type="AlphaFoldDB" id="A0A2H9VR83"/>
<proteinExistence type="inferred from homology"/>
<keyword evidence="3" id="KW-0731">Sigma factor</keyword>
<comment type="similarity">
    <text evidence="1">Belongs to the sigma-70 factor family. ECF subfamily.</text>
</comment>
<dbReference type="GO" id="GO:0016987">
    <property type="term" value="F:sigma factor activity"/>
    <property type="evidence" value="ECO:0007669"/>
    <property type="project" value="UniProtKB-KW"/>
</dbReference>
<evidence type="ECO:0000256" key="1">
    <source>
        <dbReference type="ARBA" id="ARBA00010641"/>
    </source>
</evidence>
<dbReference type="PANTHER" id="PTHR43133">
    <property type="entry name" value="RNA POLYMERASE ECF-TYPE SIGMA FACTO"/>
    <property type="match status" value="1"/>
</dbReference>
<evidence type="ECO:0000256" key="3">
    <source>
        <dbReference type="ARBA" id="ARBA00023082"/>
    </source>
</evidence>
<dbReference type="Gene3D" id="1.10.10.10">
    <property type="entry name" value="Winged helix-like DNA-binding domain superfamily/Winged helix DNA-binding domain"/>
    <property type="match status" value="1"/>
</dbReference>
<sequence>MGEIKRIVEQDDKQLVVRLILGDEKAFDLLYNKYHVSIYRNILKLVKSEDTAKDILQEVFVCLWEKRNKIDVNKPIANWLFVISYNKSISFLKKCANALVIFEDVIIDISADNAEPFITEEKLAFIEKTINRLSPQKKRVLELCKIERRTYEEAAKEMGISRHTVKEYLTDAVATLKFHVKNHFDDPAVVALVLLFMPFLKK</sequence>
<dbReference type="InterPro" id="IPR036388">
    <property type="entry name" value="WH-like_DNA-bd_sf"/>
</dbReference>
<dbReference type="RefSeq" id="WP_100339589.1">
    <property type="nucleotide sequence ID" value="NZ_PGFJ01000001.1"/>
</dbReference>
<evidence type="ECO:0000256" key="4">
    <source>
        <dbReference type="ARBA" id="ARBA00023163"/>
    </source>
</evidence>
<dbReference type="InterPro" id="IPR014284">
    <property type="entry name" value="RNA_pol_sigma-70_dom"/>
</dbReference>
<feature type="domain" description="RNA polymerase sigma factor 70 region 4 type 2" evidence="6">
    <location>
        <begin position="126"/>
        <end position="176"/>
    </location>
</feature>
<dbReference type="InterPro" id="IPR013325">
    <property type="entry name" value="RNA_pol_sigma_r2"/>
</dbReference>
<dbReference type="Gene3D" id="1.10.1740.10">
    <property type="match status" value="1"/>
</dbReference>
<evidence type="ECO:0000313" key="7">
    <source>
        <dbReference type="EMBL" id="PJJ83313.1"/>
    </source>
</evidence>
<dbReference type="SUPFAM" id="SSF88659">
    <property type="entry name" value="Sigma3 and sigma4 domains of RNA polymerase sigma factors"/>
    <property type="match status" value="1"/>
</dbReference>
<keyword evidence="2" id="KW-0805">Transcription regulation</keyword>
<dbReference type="InterPro" id="IPR013249">
    <property type="entry name" value="RNA_pol_sigma70_r4_t2"/>
</dbReference>
<dbReference type="InterPro" id="IPR013324">
    <property type="entry name" value="RNA_pol_sigma_r3/r4-like"/>
</dbReference>
<dbReference type="GO" id="GO:0003677">
    <property type="term" value="F:DNA binding"/>
    <property type="evidence" value="ECO:0007669"/>
    <property type="project" value="InterPro"/>
</dbReference>
<protein>
    <submittedName>
        <fullName evidence="7">RNA polymerase sigma-70 factor (ECF subfamily)</fullName>
    </submittedName>
</protein>
<dbReference type="Proteomes" id="UP000242687">
    <property type="component" value="Unassembled WGS sequence"/>
</dbReference>
<accession>A0A2H9VR83</accession>
<evidence type="ECO:0000259" key="6">
    <source>
        <dbReference type="Pfam" id="PF08281"/>
    </source>
</evidence>